<organism evidence="6 7">
    <name type="scientific">Meganyctiphanes norvegica</name>
    <name type="common">Northern krill</name>
    <name type="synonym">Thysanopoda norvegica</name>
    <dbReference type="NCBI Taxonomy" id="48144"/>
    <lineage>
        <taxon>Eukaryota</taxon>
        <taxon>Metazoa</taxon>
        <taxon>Ecdysozoa</taxon>
        <taxon>Arthropoda</taxon>
        <taxon>Crustacea</taxon>
        <taxon>Multicrustacea</taxon>
        <taxon>Malacostraca</taxon>
        <taxon>Eumalacostraca</taxon>
        <taxon>Eucarida</taxon>
        <taxon>Euphausiacea</taxon>
        <taxon>Euphausiidae</taxon>
        <taxon>Meganyctiphanes</taxon>
    </lineage>
</organism>
<sequence length="112" mass="13069">HIKLVLSKCTEHQFTCNSGDCIPMEHHCDSLNHCLDTSDEHNCSIVFHPKGYGKHISPIDSSVENTPFLRINITVLRIIGVQDSENHIKLEFEQMFTWKDSRLTFKNLQRRY</sequence>
<dbReference type="InterPro" id="IPR036734">
    <property type="entry name" value="Neur_chan_lig-bd_sf"/>
</dbReference>
<feature type="disulfide bond" evidence="5">
    <location>
        <begin position="16"/>
        <end position="34"/>
    </location>
</feature>
<gene>
    <name evidence="6" type="ORF">MNOR_LOCUS29166</name>
</gene>
<proteinExistence type="predicted"/>
<evidence type="ECO:0000256" key="1">
    <source>
        <dbReference type="ARBA" id="ARBA00022729"/>
    </source>
</evidence>
<evidence type="ECO:0000256" key="5">
    <source>
        <dbReference type="PROSITE-ProRule" id="PRU00124"/>
    </source>
</evidence>
<evidence type="ECO:0000256" key="2">
    <source>
        <dbReference type="ARBA" id="ARBA00022737"/>
    </source>
</evidence>
<dbReference type="GO" id="GO:0005230">
    <property type="term" value="F:extracellular ligand-gated monoatomic ion channel activity"/>
    <property type="evidence" value="ECO:0007669"/>
    <property type="project" value="InterPro"/>
</dbReference>
<dbReference type="CDD" id="cd00112">
    <property type="entry name" value="LDLa"/>
    <property type="match status" value="1"/>
</dbReference>
<feature type="disulfide bond" evidence="5">
    <location>
        <begin position="28"/>
        <end position="43"/>
    </location>
</feature>
<dbReference type="SUPFAM" id="SSF63712">
    <property type="entry name" value="Nicotinic receptor ligand binding domain-like"/>
    <property type="match status" value="1"/>
</dbReference>
<dbReference type="GO" id="GO:0016020">
    <property type="term" value="C:membrane"/>
    <property type="evidence" value="ECO:0007669"/>
    <property type="project" value="InterPro"/>
</dbReference>
<dbReference type="AlphaFoldDB" id="A0AAV2RTB4"/>
<evidence type="ECO:0000256" key="3">
    <source>
        <dbReference type="ARBA" id="ARBA00023157"/>
    </source>
</evidence>
<reference evidence="6 7" key="1">
    <citation type="submission" date="2024-05" db="EMBL/GenBank/DDBJ databases">
        <authorList>
            <person name="Wallberg A."/>
        </authorList>
    </citation>
    <scope>NUCLEOTIDE SEQUENCE [LARGE SCALE GENOMIC DNA]</scope>
</reference>
<dbReference type="PROSITE" id="PS01209">
    <property type="entry name" value="LDLRA_1"/>
    <property type="match status" value="1"/>
</dbReference>
<name>A0AAV2RTB4_MEGNR</name>
<dbReference type="Proteomes" id="UP001497623">
    <property type="component" value="Unassembled WGS sequence"/>
</dbReference>
<keyword evidence="1" id="KW-0732">Signal</keyword>
<dbReference type="InterPro" id="IPR002172">
    <property type="entry name" value="LDrepeatLR_classA_rpt"/>
</dbReference>
<dbReference type="Pfam" id="PF00057">
    <property type="entry name" value="Ldl_recept_a"/>
    <property type="match status" value="1"/>
</dbReference>
<comment type="caution">
    <text evidence="6">The sequence shown here is derived from an EMBL/GenBank/DDBJ whole genome shotgun (WGS) entry which is preliminary data.</text>
</comment>
<dbReference type="PROSITE" id="PS50068">
    <property type="entry name" value="LDLRA_2"/>
    <property type="match status" value="1"/>
</dbReference>
<evidence type="ECO:0000256" key="4">
    <source>
        <dbReference type="ARBA" id="ARBA00023180"/>
    </source>
</evidence>
<feature type="non-terminal residue" evidence="6">
    <location>
        <position position="112"/>
    </location>
</feature>
<dbReference type="Gene3D" id="4.10.400.10">
    <property type="entry name" value="Low-density Lipoprotein Receptor"/>
    <property type="match status" value="1"/>
</dbReference>
<dbReference type="InterPro" id="IPR036055">
    <property type="entry name" value="LDL_receptor-like_sf"/>
</dbReference>
<dbReference type="FunFam" id="4.10.400.10:FF:000034">
    <property type="entry name" value="Low-density lipoprotein receptor-related protein 2"/>
    <property type="match status" value="1"/>
</dbReference>
<dbReference type="SUPFAM" id="SSF57424">
    <property type="entry name" value="LDL receptor-like module"/>
    <property type="match status" value="1"/>
</dbReference>
<dbReference type="InterPro" id="IPR023415">
    <property type="entry name" value="LDLR_class-A_CS"/>
</dbReference>
<evidence type="ECO:0000313" key="7">
    <source>
        <dbReference type="Proteomes" id="UP001497623"/>
    </source>
</evidence>
<keyword evidence="3 5" id="KW-1015">Disulfide bond</keyword>
<feature type="non-terminal residue" evidence="6">
    <location>
        <position position="1"/>
    </location>
</feature>
<evidence type="ECO:0000313" key="6">
    <source>
        <dbReference type="EMBL" id="CAL4142638.1"/>
    </source>
</evidence>
<protein>
    <submittedName>
        <fullName evidence="6">Uncharacterized protein</fullName>
    </submittedName>
</protein>
<keyword evidence="7" id="KW-1185">Reference proteome</keyword>
<accession>A0AAV2RTB4</accession>
<keyword evidence="2" id="KW-0677">Repeat</keyword>
<dbReference type="Gene3D" id="2.70.170.10">
    <property type="entry name" value="Neurotransmitter-gated ion-channel ligand-binding domain"/>
    <property type="match status" value="1"/>
</dbReference>
<feature type="disulfide bond" evidence="5">
    <location>
        <begin position="9"/>
        <end position="21"/>
    </location>
</feature>
<keyword evidence="4" id="KW-0325">Glycoprotein</keyword>
<dbReference type="EMBL" id="CAXKWB010033302">
    <property type="protein sequence ID" value="CAL4142638.1"/>
    <property type="molecule type" value="Genomic_DNA"/>
</dbReference>
<dbReference type="SMART" id="SM00192">
    <property type="entry name" value="LDLa"/>
    <property type="match status" value="1"/>
</dbReference>